<dbReference type="Gene3D" id="3.50.50.60">
    <property type="entry name" value="FAD/NAD(P)-binding domain"/>
    <property type="match status" value="2"/>
</dbReference>
<keyword evidence="12" id="KW-1185">Reference proteome</keyword>
<keyword evidence="6" id="KW-1015">Disulfide bond</keyword>
<dbReference type="STRING" id="420998.JDO7802_00655"/>
<evidence type="ECO:0000256" key="6">
    <source>
        <dbReference type="ARBA" id="ARBA00023157"/>
    </source>
</evidence>
<dbReference type="AlphaFoldDB" id="A0A0M6YE79"/>
<dbReference type="GO" id="GO:0004791">
    <property type="term" value="F:thioredoxin-disulfide reductase (NADPH) activity"/>
    <property type="evidence" value="ECO:0007669"/>
    <property type="project" value="UniProtKB-UniRule"/>
</dbReference>
<keyword evidence="3 8" id="KW-0285">Flavoprotein</keyword>
<evidence type="ECO:0000256" key="1">
    <source>
        <dbReference type="ARBA" id="ARBA00009333"/>
    </source>
</evidence>
<comment type="subunit">
    <text evidence="8">Homodimer.</text>
</comment>
<evidence type="ECO:0000313" key="11">
    <source>
        <dbReference type="EMBL" id="CTQ48651.1"/>
    </source>
</evidence>
<evidence type="ECO:0000259" key="10">
    <source>
        <dbReference type="Pfam" id="PF07992"/>
    </source>
</evidence>
<feature type="domain" description="FAD/NAD(P)-binding" evidence="10">
    <location>
        <begin position="12"/>
        <end position="302"/>
    </location>
</feature>
<dbReference type="Proteomes" id="UP000049222">
    <property type="component" value="Unassembled WGS sequence"/>
</dbReference>
<dbReference type="PANTHER" id="PTHR48105">
    <property type="entry name" value="THIOREDOXIN REDUCTASE 1-RELATED-RELATED"/>
    <property type="match status" value="1"/>
</dbReference>
<evidence type="ECO:0000313" key="12">
    <source>
        <dbReference type="Proteomes" id="UP000049222"/>
    </source>
</evidence>
<dbReference type="NCBIfam" id="TIGR01292">
    <property type="entry name" value="TRX_reduct"/>
    <property type="match status" value="1"/>
</dbReference>
<accession>A0A0M6YE79</accession>
<proteinExistence type="inferred from homology"/>
<evidence type="ECO:0000256" key="3">
    <source>
        <dbReference type="ARBA" id="ARBA00022630"/>
    </source>
</evidence>
<comment type="similarity">
    <text evidence="1 8">Belongs to the class-II pyridine nucleotide-disulfide oxidoreductase family.</text>
</comment>
<comment type="cofactor">
    <cofactor evidence="9">
        <name>FAD</name>
        <dbReference type="ChEBI" id="CHEBI:57692"/>
    </cofactor>
    <text evidence="9">Binds 1 FAD per subunit.</text>
</comment>
<dbReference type="InterPro" id="IPR023753">
    <property type="entry name" value="FAD/NAD-binding_dom"/>
</dbReference>
<dbReference type="RefSeq" id="WP_055082512.1">
    <property type="nucleotide sequence ID" value="NZ_CXSU01000005.1"/>
</dbReference>
<keyword evidence="9" id="KW-0521">NADP</keyword>
<gene>
    <name evidence="11" type="primary">trxB_1</name>
    <name evidence="11" type="ORF">JDO7802_00655</name>
</gene>
<dbReference type="Pfam" id="PF07992">
    <property type="entry name" value="Pyr_redox_2"/>
    <property type="match status" value="1"/>
</dbReference>
<evidence type="ECO:0000256" key="7">
    <source>
        <dbReference type="ARBA" id="ARBA00023284"/>
    </source>
</evidence>
<evidence type="ECO:0000256" key="2">
    <source>
        <dbReference type="ARBA" id="ARBA00018719"/>
    </source>
</evidence>
<dbReference type="PRINTS" id="PR00368">
    <property type="entry name" value="FADPNR"/>
</dbReference>
<dbReference type="SUPFAM" id="SSF51905">
    <property type="entry name" value="FAD/NAD(P)-binding domain"/>
    <property type="match status" value="1"/>
</dbReference>
<evidence type="ECO:0000256" key="8">
    <source>
        <dbReference type="RuleBase" id="RU003880"/>
    </source>
</evidence>
<dbReference type="InterPro" id="IPR005982">
    <property type="entry name" value="Thioredox_Rdtase"/>
</dbReference>
<organism evidence="11 12">
    <name type="scientific">Jannaschia donghaensis</name>
    <dbReference type="NCBI Taxonomy" id="420998"/>
    <lineage>
        <taxon>Bacteria</taxon>
        <taxon>Pseudomonadati</taxon>
        <taxon>Pseudomonadota</taxon>
        <taxon>Alphaproteobacteria</taxon>
        <taxon>Rhodobacterales</taxon>
        <taxon>Roseobacteraceae</taxon>
        <taxon>Jannaschia</taxon>
    </lineage>
</organism>
<dbReference type="InterPro" id="IPR008255">
    <property type="entry name" value="Pyr_nucl-diS_OxRdtase_2_AS"/>
</dbReference>
<dbReference type="InterPro" id="IPR050097">
    <property type="entry name" value="Ferredoxin-NADP_redctase_2"/>
</dbReference>
<dbReference type="OrthoDB" id="9806179at2"/>
<dbReference type="EC" id="1.8.1.9" evidence="8"/>
<dbReference type="EMBL" id="CXSU01000005">
    <property type="protein sequence ID" value="CTQ48651.1"/>
    <property type="molecule type" value="Genomic_DNA"/>
</dbReference>
<sequence length="341" mass="36364">MADSQPASRHSKVLIIGSGPAGYTAAVYASRAMLNPVLVQGIQPGGQLTITTEVENWPGDVEVTGPALMERMQEQAAKLGTEIIGDHIAALDLSKRPFTATSDSGAVYTCDALILATGAQAKWLGLPSEEHFKGFGVSACATCDGFFYRGKEIAVVGGGNTAVEEALFLTNFASKVTLIHRRDSLRAEKILQDRLFKHPKVEIIWDHEVDEVLGSQMPRSVEGLRLKHRETGETREIAVHGFFVAIGHAPASELVKDTLEMHKGGYVKTAPDSTATSIPGVFAAGDLTDHIYRQAVTSAGMGCMAALEAEKFLAEHGLDSEIEQDQTMPMGYGAPASAAAE</sequence>
<keyword evidence="7 8" id="KW-0676">Redox-active center</keyword>
<dbReference type="GO" id="GO:0005737">
    <property type="term" value="C:cytoplasm"/>
    <property type="evidence" value="ECO:0007669"/>
    <property type="project" value="InterPro"/>
</dbReference>
<reference evidence="11 12" key="1">
    <citation type="submission" date="2015-07" db="EMBL/GenBank/DDBJ databases">
        <authorList>
            <person name="Noorani M."/>
        </authorList>
    </citation>
    <scope>NUCLEOTIDE SEQUENCE [LARGE SCALE GENOMIC DNA]</scope>
    <source>
        <strain evidence="11 12">CECT 7802</strain>
    </source>
</reference>
<evidence type="ECO:0000256" key="5">
    <source>
        <dbReference type="ARBA" id="ARBA00023002"/>
    </source>
</evidence>
<dbReference type="PROSITE" id="PS00573">
    <property type="entry name" value="PYRIDINE_REDOX_2"/>
    <property type="match status" value="1"/>
</dbReference>
<dbReference type="InterPro" id="IPR036188">
    <property type="entry name" value="FAD/NAD-bd_sf"/>
</dbReference>
<dbReference type="GO" id="GO:0019430">
    <property type="term" value="P:removal of superoxide radicals"/>
    <property type="evidence" value="ECO:0007669"/>
    <property type="project" value="UniProtKB-UniRule"/>
</dbReference>
<protein>
    <recommendedName>
        <fullName evidence="2 8">Thioredoxin reductase</fullName>
        <ecNumber evidence="8">1.8.1.9</ecNumber>
    </recommendedName>
</protein>
<evidence type="ECO:0000256" key="4">
    <source>
        <dbReference type="ARBA" id="ARBA00022827"/>
    </source>
</evidence>
<dbReference type="PRINTS" id="PR00469">
    <property type="entry name" value="PNDRDTASEII"/>
</dbReference>
<comment type="catalytic activity">
    <reaction evidence="8">
        <text>[thioredoxin]-dithiol + NADP(+) = [thioredoxin]-disulfide + NADPH + H(+)</text>
        <dbReference type="Rhea" id="RHEA:20345"/>
        <dbReference type="Rhea" id="RHEA-COMP:10698"/>
        <dbReference type="Rhea" id="RHEA-COMP:10700"/>
        <dbReference type="ChEBI" id="CHEBI:15378"/>
        <dbReference type="ChEBI" id="CHEBI:29950"/>
        <dbReference type="ChEBI" id="CHEBI:50058"/>
        <dbReference type="ChEBI" id="CHEBI:57783"/>
        <dbReference type="ChEBI" id="CHEBI:58349"/>
        <dbReference type="EC" id="1.8.1.9"/>
    </reaction>
</comment>
<keyword evidence="5 8" id="KW-0560">Oxidoreductase</keyword>
<name>A0A0M6YE79_9RHOB</name>
<keyword evidence="4 8" id="KW-0274">FAD</keyword>
<evidence type="ECO:0000256" key="9">
    <source>
        <dbReference type="RuleBase" id="RU003881"/>
    </source>
</evidence>